<reference evidence="3 4" key="1">
    <citation type="submission" date="2024-05" db="EMBL/GenBank/DDBJ databases">
        <authorList>
            <person name="De Oliveira J.P."/>
            <person name="Noriler S.A."/>
            <person name="De Oliveira A.G."/>
            <person name="Sipoli D.S."/>
        </authorList>
    </citation>
    <scope>NUCLEOTIDE SEQUENCE [LARGE SCALE GENOMIC DNA]</scope>
    <source>
        <strain evidence="3 4">LABIM192</strain>
    </source>
</reference>
<keyword evidence="1" id="KW-1133">Transmembrane helix</keyword>
<keyword evidence="4" id="KW-1185">Reference proteome</keyword>
<dbReference type="RefSeq" id="WP_114059526.1">
    <property type="nucleotide sequence ID" value="NZ_CP029495.1"/>
</dbReference>
<dbReference type="InterPro" id="IPR014911">
    <property type="entry name" value="PilS_N"/>
</dbReference>
<dbReference type="InterPro" id="IPR045584">
    <property type="entry name" value="Pilin-like"/>
</dbReference>
<keyword evidence="1" id="KW-0812">Transmembrane</keyword>
<feature type="transmembrane region" description="Helical" evidence="1">
    <location>
        <begin position="21"/>
        <end position="45"/>
    </location>
</feature>
<evidence type="ECO:0000313" key="4">
    <source>
        <dbReference type="Proteomes" id="UP001462502"/>
    </source>
</evidence>
<dbReference type="SUPFAM" id="SSF54523">
    <property type="entry name" value="Pili subunits"/>
    <property type="match status" value="1"/>
</dbReference>
<dbReference type="Gene3D" id="3.30.1690.10">
    <property type="entry name" value="TcpA-like pilin"/>
    <property type="match status" value="1"/>
</dbReference>
<name>A0ABV0J0E0_9NEIS</name>
<dbReference type="Pfam" id="PF08805">
    <property type="entry name" value="PilS"/>
    <property type="match status" value="1"/>
</dbReference>
<evidence type="ECO:0000259" key="2">
    <source>
        <dbReference type="Pfam" id="PF08805"/>
    </source>
</evidence>
<evidence type="ECO:0000256" key="1">
    <source>
        <dbReference type="SAM" id="Phobius"/>
    </source>
</evidence>
<evidence type="ECO:0000313" key="3">
    <source>
        <dbReference type="EMBL" id="MEO9387006.1"/>
    </source>
</evidence>
<keyword evidence="1" id="KW-0472">Membrane</keyword>
<comment type="caution">
    <text evidence="3">The sequence shown here is derived from an EMBL/GenBank/DDBJ whole genome shotgun (WGS) entry which is preliminary data.</text>
</comment>
<sequence>MNHMQSIRKTGVRSSLKRQAGFDLVQISVAVAIIAFIMAIAFLAVPTVMTNIKVNAETGDLQQMVSNAGRVAGTGADLSGLNAAAAINLRLAPPDRVFGGNINNRFGGTVAWALSNLFGSNDGISITSRGYGPEACSKLIPNVQTMFTRITVGSTVVKNLAAATPVPLSATGMANACAAANSQDIVFEFTR</sequence>
<accession>A0ABV0J0E0</accession>
<gene>
    <name evidence="3" type="ORF">ABI908_23215</name>
</gene>
<protein>
    <submittedName>
        <fullName evidence="3">Type 4 pilus major pilin</fullName>
    </submittedName>
</protein>
<dbReference type="EMBL" id="JBDXMI010000001">
    <property type="protein sequence ID" value="MEO9387006.1"/>
    <property type="molecule type" value="Genomic_DNA"/>
</dbReference>
<dbReference type="Proteomes" id="UP001462502">
    <property type="component" value="Unassembled WGS sequence"/>
</dbReference>
<proteinExistence type="predicted"/>
<organism evidence="3 4">
    <name type="scientific">Chromobacterium phragmitis</name>
    <dbReference type="NCBI Taxonomy" id="2202141"/>
    <lineage>
        <taxon>Bacteria</taxon>
        <taxon>Pseudomonadati</taxon>
        <taxon>Pseudomonadota</taxon>
        <taxon>Betaproteobacteria</taxon>
        <taxon>Neisseriales</taxon>
        <taxon>Chromobacteriaceae</taxon>
        <taxon>Chromobacterium</taxon>
    </lineage>
</organism>
<feature type="domain" description="Type 4 secretion system PilS N-terminal" evidence="2">
    <location>
        <begin position="54"/>
        <end position="187"/>
    </location>
</feature>